<keyword evidence="1" id="KW-0732">Signal</keyword>
<reference evidence="2 3" key="1">
    <citation type="submission" date="2016-11" db="EMBL/GenBank/DDBJ databases">
        <authorList>
            <person name="Jaros S."/>
            <person name="Januszkiewicz K."/>
            <person name="Wedrychowicz H."/>
        </authorList>
    </citation>
    <scope>NUCLEOTIDE SEQUENCE [LARGE SCALE GENOMIC DNA]</scope>
    <source>
        <strain evidence="2 3">DSM 18772</strain>
    </source>
</reference>
<protein>
    <submittedName>
        <fullName evidence="2">Uncharacterized protein</fullName>
    </submittedName>
</protein>
<organism evidence="2 3">
    <name type="scientific">Rubritalea squalenifaciens DSM 18772</name>
    <dbReference type="NCBI Taxonomy" id="1123071"/>
    <lineage>
        <taxon>Bacteria</taxon>
        <taxon>Pseudomonadati</taxon>
        <taxon>Verrucomicrobiota</taxon>
        <taxon>Verrucomicrobiia</taxon>
        <taxon>Verrucomicrobiales</taxon>
        <taxon>Rubritaleaceae</taxon>
        <taxon>Rubritalea</taxon>
    </lineage>
</organism>
<dbReference type="InParanoid" id="A0A1M6C6X8"/>
<proteinExistence type="predicted"/>
<dbReference type="EMBL" id="FQYR01000002">
    <property type="protein sequence ID" value="SHI56703.1"/>
    <property type="molecule type" value="Genomic_DNA"/>
</dbReference>
<evidence type="ECO:0000313" key="3">
    <source>
        <dbReference type="Proteomes" id="UP000184510"/>
    </source>
</evidence>
<dbReference type="Proteomes" id="UP000184510">
    <property type="component" value="Unassembled WGS sequence"/>
</dbReference>
<feature type="signal peptide" evidence="1">
    <location>
        <begin position="1"/>
        <end position="18"/>
    </location>
</feature>
<feature type="chain" id="PRO_5012770790" evidence="1">
    <location>
        <begin position="19"/>
        <end position="222"/>
    </location>
</feature>
<gene>
    <name evidence="2" type="ORF">SAMN02745181_0403</name>
</gene>
<evidence type="ECO:0000256" key="1">
    <source>
        <dbReference type="SAM" id="SignalP"/>
    </source>
</evidence>
<name>A0A1M6C6X8_9BACT</name>
<keyword evidence="3" id="KW-1185">Reference proteome</keyword>
<dbReference type="AlphaFoldDB" id="A0A1M6C6X8"/>
<accession>A0A1M6C6X8</accession>
<evidence type="ECO:0000313" key="2">
    <source>
        <dbReference type="EMBL" id="SHI56703.1"/>
    </source>
</evidence>
<dbReference type="RefSeq" id="WP_143157829.1">
    <property type="nucleotide sequence ID" value="NZ_FQYR01000002.1"/>
</dbReference>
<sequence length="222" mass="25296">MKAFILLTTVLLSPLLLAEDFHYTSFDLRKDLPVTARLKLPAKVSKIHEHKKTENKDTITASISDDRLGTMVVEILDQQKQLLWSGDFGYNLSATPGCSISIECHPSQPYLIIQYYGYKWDHRSLLLKLETQGETTKVLAHNKLAKDILTYLKKQPGYSPKHQYTISPRTFTEKGLTLECIPLELPEAKLPHSLAQGERWFTVTAKIEKDFTLTPTESKITH</sequence>